<keyword evidence="1" id="KW-0812">Transmembrane</keyword>
<protein>
    <submittedName>
        <fullName evidence="2">Stage II sporulation protein M</fullName>
    </submittedName>
</protein>
<feature type="transmembrane region" description="Helical" evidence="1">
    <location>
        <begin position="136"/>
        <end position="157"/>
    </location>
</feature>
<dbReference type="InterPro" id="IPR002798">
    <property type="entry name" value="SpoIIM-like"/>
</dbReference>
<dbReference type="Proteomes" id="UP001652445">
    <property type="component" value="Unassembled WGS sequence"/>
</dbReference>
<gene>
    <name evidence="2" type="primary">spoIIM</name>
    <name evidence="2" type="ORF">OB236_27770</name>
</gene>
<proteinExistence type="predicted"/>
<keyword evidence="3" id="KW-1185">Reference proteome</keyword>
<feature type="transmembrane region" description="Helical" evidence="1">
    <location>
        <begin position="106"/>
        <end position="129"/>
    </location>
</feature>
<keyword evidence="1" id="KW-0472">Membrane</keyword>
<feature type="transmembrane region" description="Helical" evidence="1">
    <location>
        <begin position="80"/>
        <end position="100"/>
    </location>
</feature>
<dbReference type="Pfam" id="PF01944">
    <property type="entry name" value="SpoIIM"/>
    <property type="match status" value="1"/>
</dbReference>
<dbReference type="EMBL" id="JAOQIO010000095">
    <property type="protein sequence ID" value="MCU6795923.1"/>
    <property type="molecule type" value="Genomic_DNA"/>
</dbReference>
<sequence length="213" mass="23781">MNRNRSMELYMKEHLSLYIFVGVIFLTGVVFGTVMAGALSLEQKQEIMRFIGNFFSSVEQGALADVRTTFLQSFGLHMKWILIIWVLGMSVIGLPLILILDFLKGVLIGFSVSYLVGQFAWKGLLFALVSIAPQNLIVIPALWVCSVTAIAFSIHLVKNRLMVRNGMFYEPFMRYAGTILLSGLLLAGVAMFEASVSPIMMKWVTPMLITMTP</sequence>
<feature type="transmembrane region" description="Helical" evidence="1">
    <location>
        <begin position="172"/>
        <end position="192"/>
    </location>
</feature>
<evidence type="ECO:0000313" key="3">
    <source>
        <dbReference type="Proteomes" id="UP001652445"/>
    </source>
</evidence>
<accession>A0ABT2UMP7</accession>
<dbReference type="InterPro" id="IPR014196">
    <property type="entry name" value="SpoIIM"/>
</dbReference>
<keyword evidence="1" id="KW-1133">Transmembrane helix</keyword>
<comment type="caution">
    <text evidence="2">The sequence shown here is derived from an EMBL/GenBank/DDBJ whole genome shotgun (WGS) entry which is preliminary data.</text>
</comment>
<dbReference type="RefSeq" id="WP_076227800.1">
    <property type="nucleotide sequence ID" value="NZ_JAOQIO010000095.1"/>
</dbReference>
<name>A0ABT2UMP7_9BACL</name>
<organism evidence="2 3">
    <name type="scientific">Paenibacillus baimaensis</name>
    <dbReference type="NCBI Taxonomy" id="2982185"/>
    <lineage>
        <taxon>Bacteria</taxon>
        <taxon>Bacillati</taxon>
        <taxon>Bacillota</taxon>
        <taxon>Bacilli</taxon>
        <taxon>Bacillales</taxon>
        <taxon>Paenibacillaceae</taxon>
        <taxon>Paenibacillus</taxon>
    </lineage>
</organism>
<evidence type="ECO:0000256" key="1">
    <source>
        <dbReference type="SAM" id="Phobius"/>
    </source>
</evidence>
<dbReference type="PIRSF" id="PIRSF038973">
    <property type="entry name" value="SpoIIM"/>
    <property type="match status" value="1"/>
</dbReference>
<reference evidence="2 3" key="1">
    <citation type="submission" date="2022-09" db="EMBL/GenBank/DDBJ databases">
        <authorList>
            <person name="Han X.L."/>
            <person name="Wang Q."/>
            <person name="Lu T."/>
        </authorList>
    </citation>
    <scope>NUCLEOTIDE SEQUENCE [LARGE SCALE GENOMIC DNA]</scope>
    <source>
        <strain evidence="2 3">WQ 127069</strain>
    </source>
</reference>
<dbReference type="NCBIfam" id="TIGR02831">
    <property type="entry name" value="spo_II_M"/>
    <property type="match status" value="1"/>
</dbReference>
<evidence type="ECO:0000313" key="2">
    <source>
        <dbReference type="EMBL" id="MCU6795923.1"/>
    </source>
</evidence>
<feature type="transmembrane region" description="Helical" evidence="1">
    <location>
        <begin position="15"/>
        <end position="41"/>
    </location>
</feature>